<evidence type="ECO:0000256" key="2">
    <source>
        <dbReference type="ARBA" id="ARBA00022475"/>
    </source>
</evidence>
<organism evidence="10 11">
    <name type="scientific">Proteus myxofaciens ATCC 19692</name>
    <dbReference type="NCBI Taxonomy" id="1354337"/>
    <lineage>
        <taxon>Bacteria</taxon>
        <taxon>Pseudomonadati</taxon>
        <taxon>Pseudomonadota</taxon>
        <taxon>Gammaproteobacteria</taxon>
        <taxon>Enterobacterales</taxon>
        <taxon>Morganellaceae</taxon>
        <taxon>Proteus</taxon>
    </lineage>
</organism>
<evidence type="ECO:0000256" key="5">
    <source>
        <dbReference type="ARBA" id="ARBA00022989"/>
    </source>
</evidence>
<dbReference type="OrthoDB" id="9782395at2"/>
<evidence type="ECO:0000256" key="6">
    <source>
        <dbReference type="ARBA" id="ARBA00023136"/>
    </source>
</evidence>
<dbReference type="AlphaFoldDB" id="A0A198FI73"/>
<comment type="caution">
    <text evidence="10">The sequence shown here is derived from an EMBL/GenBank/DDBJ whole genome shotgun (WGS) entry which is preliminary data.</text>
</comment>
<dbReference type="InterPro" id="IPR051599">
    <property type="entry name" value="Cell_Envelope_Assoc"/>
</dbReference>
<feature type="compositionally biased region" description="Basic and acidic residues" evidence="8">
    <location>
        <begin position="238"/>
        <end position="247"/>
    </location>
</feature>
<evidence type="ECO:0000256" key="3">
    <source>
        <dbReference type="ARBA" id="ARBA00022519"/>
    </source>
</evidence>
<dbReference type="PATRIC" id="fig|1354337.4.peg.2757"/>
<dbReference type="Proteomes" id="UP000094023">
    <property type="component" value="Unassembled WGS sequence"/>
</dbReference>
<evidence type="ECO:0000256" key="1">
    <source>
        <dbReference type="ARBA" id="ARBA00004377"/>
    </source>
</evidence>
<feature type="compositionally biased region" description="Basic and acidic residues" evidence="8">
    <location>
        <begin position="256"/>
        <end position="269"/>
    </location>
</feature>
<dbReference type="InterPro" id="IPR023604">
    <property type="entry name" value="Uncharacterised_SanA"/>
</dbReference>
<keyword evidence="2" id="KW-1003">Cell membrane</keyword>
<comment type="function">
    <text evidence="7">Participates in the barrier function of the cell envelope.</text>
</comment>
<dbReference type="CDD" id="cd06259">
    <property type="entry name" value="YdcF-like"/>
    <property type="match status" value="1"/>
</dbReference>
<keyword evidence="4" id="KW-0812">Transmembrane</keyword>
<feature type="domain" description="DUF218" evidence="9">
    <location>
        <begin position="49"/>
        <end position="175"/>
    </location>
</feature>
<comment type="subcellular location">
    <subcellularLocation>
        <location evidence="1">Cell inner membrane</location>
        <topology evidence="1">Single-pass membrane protein</topology>
    </subcellularLocation>
</comment>
<evidence type="ECO:0000256" key="8">
    <source>
        <dbReference type="SAM" id="MobiDB-lite"/>
    </source>
</evidence>
<evidence type="ECO:0000256" key="7">
    <source>
        <dbReference type="ARBA" id="ARBA00037355"/>
    </source>
</evidence>
<keyword evidence="3" id="KW-0997">Cell inner membrane</keyword>
<protein>
    <submittedName>
        <fullName evidence="10">SanA family protein</fullName>
    </submittedName>
</protein>
<evidence type="ECO:0000259" key="9">
    <source>
        <dbReference type="Pfam" id="PF02698"/>
    </source>
</evidence>
<dbReference type="PROSITE" id="PS51257">
    <property type="entry name" value="PROKAR_LIPOPROTEIN"/>
    <property type="match status" value="1"/>
</dbReference>
<evidence type="ECO:0000256" key="4">
    <source>
        <dbReference type="ARBA" id="ARBA00022692"/>
    </source>
</evidence>
<dbReference type="Pfam" id="PF02698">
    <property type="entry name" value="DUF218"/>
    <property type="match status" value="1"/>
</dbReference>
<reference evidence="10 11" key="1">
    <citation type="submission" date="2016-04" db="EMBL/GenBank/DDBJ databases">
        <title>ATOL: Assembling a taxonomically balanced genome-scale reconstruction of the evolutionary history of the Enterobacteriaceae.</title>
        <authorList>
            <person name="Plunkett G.III."/>
            <person name="Neeno-Eckwall E.C."/>
            <person name="Glasner J.D."/>
            <person name="Perna N.T."/>
        </authorList>
    </citation>
    <scope>NUCLEOTIDE SEQUENCE [LARGE SCALE GENOMIC DNA]</scope>
    <source>
        <strain evidence="10 11">ATCC 19692</strain>
    </source>
</reference>
<sequence length="269" mass="30356">MLKRLIYLFLFLAFISAAILIACDRWIGIKTNPYIFEDVETLPAKKVGMVLGTSKYYTSGYINQFYQYRIQGAVNAYNSGKVQYLLLSGDNAQHSYNEPNTMRKDLIKAGIPASRIVMDFAGFRTLDSVVRTKEVFGTDGFTIITQRFHCERAVFIALEKGIDAQCFAVASPKTMFKVRTREVLARAGALVDLYILKREPRFLGPPEAIPAVHTIPDTMKGYPAVSPEEVESLPLNKRNIENSEQKPVKKSNNKNVEQKPAEENSEKPY</sequence>
<dbReference type="InterPro" id="IPR003848">
    <property type="entry name" value="DUF218"/>
</dbReference>
<proteinExistence type="predicted"/>
<evidence type="ECO:0000313" key="11">
    <source>
        <dbReference type="Proteomes" id="UP000094023"/>
    </source>
</evidence>
<gene>
    <name evidence="10" type="ORF">M983_2690</name>
</gene>
<dbReference type="PANTHER" id="PTHR30336:SF0">
    <property type="entry name" value="PROTEIN SANA"/>
    <property type="match status" value="1"/>
</dbReference>
<evidence type="ECO:0000313" key="10">
    <source>
        <dbReference type="EMBL" id="OAT24134.1"/>
    </source>
</evidence>
<keyword evidence="5" id="KW-1133">Transmembrane helix</keyword>
<keyword evidence="11" id="KW-1185">Reference proteome</keyword>
<dbReference type="EMBL" id="LXEN01000134">
    <property type="protein sequence ID" value="OAT24134.1"/>
    <property type="molecule type" value="Genomic_DNA"/>
</dbReference>
<dbReference type="PANTHER" id="PTHR30336">
    <property type="entry name" value="INNER MEMBRANE PROTEIN, PROBABLE PERMEASE"/>
    <property type="match status" value="1"/>
</dbReference>
<dbReference type="NCBIfam" id="NF008092">
    <property type="entry name" value="PRK10834.1"/>
    <property type="match status" value="1"/>
</dbReference>
<dbReference type="PIRSF" id="PIRSF005011">
    <property type="entry name" value="SanA"/>
    <property type="match status" value="1"/>
</dbReference>
<feature type="region of interest" description="Disordered" evidence="8">
    <location>
        <begin position="226"/>
        <end position="269"/>
    </location>
</feature>
<dbReference type="RefSeq" id="WP_083954607.1">
    <property type="nucleotide sequence ID" value="NZ_LXEN01000134.1"/>
</dbReference>
<keyword evidence="6" id="KW-0472">Membrane</keyword>
<dbReference type="GO" id="GO:0005886">
    <property type="term" value="C:plasma membrane"/>
    <property type="evidence" value="ECO:0007669"/>
    <property type="project" value="UniProtKB-SubCell"/>
</dbReference>
<name>A0A198FI73_9GAMM</name>
<accession>A0A198FI73</accession>